<dbReference type="Pfam" id="PF25485">
    <property type="entry name" value="DUF7908"/>
    <property type="match status" value="1"/>
</dbReference>
<feature type="signal peptide" evidence="2">
    <location>
        <begin position="1"/>
        <end position="17"/>
    </location>
</feature>
<name>A0A9P9GJE7_FUSRE</name>
<comment type="caution">
    <text evidence="5">The sequence shown here is derived from an EMBL/GenBank/DDBJ whole genome shotgun (WGS) entry which is preliminary data.</text>
</comment>
<evidence type="ECO:0000313" key="5">
    <source>
        <dbReference type="EMBL" id="KAH7240693.1"/>
    </source>
</evidence>
<reference evidence="5" key="1">
    <citation type="journal article" date="2021" name="Nat. Commun.">
        <title>Genetic determinants of endophytism in the Arabidopsis root mycobiome.</title>
        <authorList>
            <person name="Mesny F."/>
            <person name="Miyauchi S."/>
            <person name="Thiergart T."/>
            <person name="Pickel B."/>
            <person name="Atanasova L."/>
            <person name="Karlsson M."/>
            <person name="Huettel B."/>
            <person name="Barry K.W."/>
            <person name="Haridas S."/>
            <person name="Chen C."/>
            <person name="Bauer D."/>
            <person name="Andreopoulos W."/>
            <person name="Pangilinan J."/>
            <person name="LaButti K."/>
            <person name="Riley R."/>
            <person name="Lipzen A."/>
            <person name="Clum A."/>
            <person name="Drula E."/>
            <person name="Henrissat B."/>
            <person name="Kohler A."/>
            <person name="Grigoriev I.V."/>
            <person name="Martin F.M."/>
            <person name="Hacquard S."/>
        </authorList>
    </citation>
    <scope>NUCLEOTIDE SEQUENCE</scope>
    <source>
        <strain evidence="5">MPI-CAGE-AT-0023</strain>
    </source>
</reference>
<dbReference type="GeneID" id="70225852"/>
<feature type="chain" id="PRO_5040252478" description="DUF5071 domain-containing protein" evidence="2">
    <location>
        <begin position="18"/>
        <end position="734"/>
    </location>
</feature>
<evidence type="ECO:0000256" key="2">
    <source>
        <dbReference type="SAM" id="SignalP"/>
    </source>
</evidence>
<evidence type="ECO:0000256" key="1">
    <source>
        <dbReference type="SAM" id="MobiDB-lite"/>
    </source>
</evidence>
<proteinExistence type="predicted"/>
<sequence>MIAKSLVFAVLAAHAAAGPCKPGGLSSNTFFATSESTSEPTTSETSVFDSVTTTSSEQATTTTEAATTTTSASVPAGEAIIFQVNPRRRLSKRDTTFVGSNNPTECTFASVFRLDEGKLLENGEPIYYAGSGYQELAAQGEPPADSVTTTFSIAGGRLSWTDASFGEAGFCQTDSDGQVYITFGSEPVGCEPVTLTAYKEEQCQNGQIVGVETSSAETTPATETTASSDAVQTTTTADACAVGIGGLNGEPPRESRLSDCSALNTVTVSPYPETSTVFKREVAFRIPTGFPTWRPAMNTLAARAEGEPTATTIQPTEVPAYATYCDSPEAYYAACSEAGITAFTTTLPTPTTSTSTTVSDCPAKRLVRRAGEHMGSYGTDKAEPDVAVAKQLDQAYFQGCQGDVTVKPQCHSLAQIISASTKLSAWRFIIANRARPHFTILEPPNTVYLLTHRHFIAMDREQLSGLDEKAFAEKVPTMLWSDRETLFEDGSEDIDIIRSRAAEPATVEAISSVLTSPIKDEDYDTLRVHQKALYSVLLKLPFEKLQPYRQALAALAAFVISDFAHRSSHYAQTCHVIHNAGLLERFASDSKAVWVTKDKFDMVSDRTLTERVHTAEEMRPYMPELFDWLVDANNPPFMPCRNQLARFPETAAIVAAEVLTKANEEKDEEYQHYLVDFVSDCVPIGEAWKPVREPVQALVRALEDRGEDVEELVDEAKEWLAKLEQWETLKKEEE</sequence>
<dbReference type="CDD" id="cd11743">
    <property type="entry name" value="Cthe_2751_like"/>
    <property type="match status" value="1"/>
</dbReference>
<gene>
    <name evidence="5" type="ORF">BKA55DRAFT_596111</name>
</gene>
<evidence type="ECO:0008006" key="7">
    <source>
        <dbReference type="Google" id="ProtNLM"/>
    </source>
</evidence>
<dbReference type="InterPro" id="IPR057230">
    <property type="entry name" value="DUF7908"/>
</dbReference>
<dbReference type="EMBL" id="JAGMUX010000013">
    <property type="protein sequence ID" value="KAH7240693.1"/>
    <property type="molecule type" value="Genomic_DNA"/>
</dbReference>
<organism evidence="5 6">
    <name type="scientific">Fusarium redolens</name>
    <dbReference type="NCBI Taxonomy" id="48865"/>
    <lineage>
        <taxon>Eukaryota</taxon>
        <taxon>Fungi</taxon>
        <taxon>Dikarya</taxon>
        <taxon>Ascomycota</taxon>
        <taxon>Pezizomycotina</taxon>
        <taxon>Sordariomycetes</taxon>
        <taxon>Hypocreomycetidae</taxon>
        <taxon>Hypocreales</taxon>
        <taxon>Nectriaceae</taxon>
        <taxon>Fusarium</taxon>
        <taxon>Fusarium redolens species complex</taxon>
    </lineage>
</organism>
<feature type="domain" description="DUF5071" evidence="3">
    <location>
        <begin position="594"/>
        <end position="720"/>
    </location>
</feature>
<evidence type="ECO:0000259" key="4">
    <source>
        <dbReference type="Pfam" id="PF25485"/>
    </source>
</evidence>
<dbReference type="InterPro" id="IPR038692">
    <property type="entry name" value="Cthe_2751_sf"/>
</dbReference>
<keyword evidence="6" id="KW-1185">Reference proteome</keyword>
<accession>A0A9P9GJE7</accession>
<protein>
    <recommendedName>
        <fullName evidence="7">DUF5071 domain-containing protein</fullName>
    </recommendedName>
</protein>
<dbReference type="AlphaFoldDB" id="A0A9P9GJE7"/>
<dbReference type="Proteomes" id="UP000720189">
    <property type="component" value="Unassembled WGS sequence"/>
</dbReference>
<feature type="domain" description="DUF7908" evidence="4">
    <location>
        <begin position="75"/>
        <end position="200"/>
    </location>
</feature>
<evidence type="ECO:0000259" key="3">
    <source>
        <dbReference type="Pfam" id="PF16804"/>
    </source>
</evidence>
<evidence type="ECO:0000313" key="6">
    <source>
        <dbReference type="Proteomes" id="UP000720189"/>
    </source>
</evidence>
<dbReference type="RefSeq" id="XP_046046207.1">
    <property type="nucleotide sequence ID" value="XM_046195898.1"/>
</dbReference>
<dbReference type="InterPro" id="IPR031837">
    <property type="entry name" value="DUF5071"/>
</dbReference>
<feature type="region of interest" description="Disordered" evidence="1">
    <location>
        <begin position="33"/>
        <end position="70"/>
    </location>
</feature>
<dbReference type="Pfam" id="PF16804">
    <property type="entry name" value="DUF5071"/>
    <property type="match status" value="1"/>
</dbReference>
<keyword evidence="2" id="KW-0732">Signal</keyword>
<dbReference type="Gene3D" id="1.25.40.750">
    <property type="entry name" value="Domain of unknown function DUF5071"/>
    <property type="match status" value="1"/>
</dbReference>
<dbReference type="OrthoDB" id="2969215at2759"/>